<protein>
    <recommendedName>
        <fullName evidence="4">Secreted protein</fullName>
    </recommendedName>
</protein>
<dbReference type="Proteomes" id="UP000194225">
    <property type="component" value="Unassembled WGS sequence"/>
</dbReference>
<comment type="caution">
    <text evidence="2">The sequence shown here is derived from an EMBL/GenBank/DDBJ whole genome shotgun (WGS) entry which is preliminary data.</text>
</comment>
<reference evidence="2 3" key="1">
    <citation type="submission" date="2016-09" db="EMBL/GenBank/DDBJ databases">
        <title>Streptomyces platensis DSM40041, a candidate organism with high potential of specific P450 cytochromes.</title>
        <authorList>
            <person name="Grumaz C."/>
            <person name="Vainshtein Y."/>
            <person name="Kirstahler P."/>
            <person name="Sohn K."/>
        </authorList>
    </citation>
    <scope>NUCLEOTIDE SEQUENCE [LARGE SCALE GENOMIC DNA]</scope>
    <source>
        <strain evidence="2 3">DSM 40041</strain>
    </source>
</reference>
<evidence type="ECO:0000256" key="1">
    <source>
        <dbReference type="SAM" id="MobiDB-lite"/>
    </source>
</evidence>
<evidence type="ECO:0000313" key="3">
    <source>
        <dbReference type="Proteomes" id="UP000194225"/>
    </source>
</evidence>
<dbReference type="EMBL" id="MIGA01000068">
    <property type="protein sequence ID" value="OSY37344.1"/>
    <property type="molecule type" value="Genomic_DNA"/>
</dbReference>
<sequence>MPVVCLRVRWGWAAMPVVCLRVRWGWARRSPRPCGGGRGVFAAAAFGLASLRGLWLPRGPEGTHRGPSSARATRLRGIDCPGVCSGPAGGPRYIPSDRPPLPTAGRWHRPSQTPQRPAPKLRGQGACQEVPCTDSGTRYLPRGGVRGRRNGHRYGGTAAYGRWSEGMSGAPPAGPEQTPGCPTSGTRAARAEDGVPGVPSDPPPTRPRRTGDQPTATRTGHPHPDNGNARPLPLPRRPA</sequence>
<organism evidence="2 3">
    <name type="scientific">Streptomyces platensis</name>
    <dbReference type="NCBI Taxonomy" id="58346"/>
    <lineage>
        <taxon>Bacteria</taxon>
        <taxon>Bacillati</taxon>
        <taxon>Actinomycetota</taxon>
        <taxon>Actinomycetes</taxon>
        <taxon>Kitasatosporales</taxon>
        <taxon>Streptomycetaceae</taxon>
        <taxon>Streptomyces</taxon>
    </lineage>
</organism>
<accession>A0ABX3XMR8</accession>
<proteinExistence type="predicted"/>
<feature type="region of interest" description="Disordered" evidence="1">
    <location>
        <begin position="89"/>
        <end position="239"/>
    </location>
</feature>
<gene>
    <name evidence="2" type="ORF">BG653_06493</name>
</gene>
<evidence type="ECO:0008006" key="4">
    <source>
        <dbReference type="Google" id="ProtNLM"/>
    </source>
</evidence>
<name>A0ABX3XMR8_STRPT</name>
<keyword evidence="3" id="KW-1185">Reference proteome</keyword>
<evidence type="ECO:0000313" key="2">
    <source>
        <dbReference type="EMBL" id="OSY37344.1"/>
    </source>
</evidence>